<accession>A0A6C0BKN0</accession>
<name>A0A6C0BKN0_9ZZZZ</name>
<dbReference type="EMBL" id="MN739169">
    <property type="protein sequence ID" value="QHS92119.1"/>
    <property type="molecule type" value="Genomic_DNA"/>
</dbReference>
<reference evidence="1" key="1">
    <citation type="journal article" date="2020" name="Nature">
        <title>Giant virus diversity and host interactions through global metagenomics.</title>
        <authorList>
            <person name="Schulz F."/>
            <person name="Roux S."/>
            <person name="Paez-Espino D."/>
            <person name="Jungbluth S."/>
            <person name="Walsh D.A."/>
            <person name="Denef V.J."/>
            <person name="McMahon K.D."/>
            <person name="Konstantinidis K.T."/>
            <person name="Eloe-Fadrosh E.A."/>
            <person name="Kyrpides N.C."/>
            <person name="Woyke T."/>
        </authorList>
    </citation>
    <scope>NUCLEOTIDE SEQUENCE</scope>
    <source>
        <strain evidence="1">GVMAG-M-3300013285-6</strain>
    </source>
</reference>
<dbReference type="AlphaFoldDB" id="A0A6C0BKN0"/>
<protein>
    <submittedName>
        <fullName evidence="1">Uncharacterized protein</fullName>
    </submittedName>
</protein>
<sequence>MDCFDCGSALTEEETRQFSLDPEFRVNSRWDHEAGIDVPLCDLCIASPSTPSISSEEEEEEEEEDEIFEVYCDECGHGIYGACEEDYTGSTIVPLCESCNEPADDVLYE</sequence>
<proteinExistence type="predicted"/>
<evidence type="ECO:0000313" key="1">
    <source>
        <dbReference type="EMBL" id="QHS92119.1"/>
    </source>
</evidence>
<organism evidence="1">
    <name type="scientific">viral metagenome</name>
    <dbReference type="NCBI Taxonomy" id="1070528"/>
    <lineage>
        <taxon>unclassified sequences</taxon>
        <taxon>metagenomes</taxon>
        <taxon>organismal metagenomes</taxon>
    </lineage>
</organism>